<comment type="caution">
    <text evidence="4">The sequence shown here is derived from an EMBL/GenBank/DDBJ whole genome shotgun (WGS) entry which is preliminary data.</text>
</comment>
<keyword evidence="2 4" id="KW-0378">Hydrolase</keyword>
<dbReference type="EC" id="3.6.1.15" evidence="4"/>
<dbReference type="GO" id="GO:0017111">
    <property type="term" value="F:ribonucleoside triphosphate phosphatase activity"/>
    <property type="evidence" value="ECO:0007669"/>
    <property type="project" value="UniProtKB-EC"/>
</dbReference>
<protein>
    <submittedName>
        <fullName evidence="4">Nucleoside-triphosphatase THEP1</fullName>
        <ecNumber evidence="4">3.6.1.15</ecNumber>
    </submittedName>
</protein>
<reference evidence="4" key="1">
    <citation type="submission" date="2021-06" db="EMBL/GenBank/DDBJ databases">
        <authorList>
            <person name="Criscuolo A."/>
        </authorList>
    </citation>
    <scope>NUCLEOTIDE SEQUENCE</scope>
    <source>
        <strain evidence="4">CIP111600</strain>
    </source>
</reference>
<dbReference type="PANTHER" id="PTHR43146">
    <property type="entry name" value="CANCER-RELATED NUCLEOSIDE-TRIPHOSPHATASE"/>
    <property type="match status" value="1"/>
</dbReference>
<dbReference type="EMBL" id="CAJVAS010000014">
    <property type="protein sequence ID" value="CAG7632470.1"/>
    <property type="molecule type" value="Genomic_DNA"/>
</dbReference>
<proteinExistence type="predicted"/>
<evidence type="ECO:0000256" key="1">
    <source>
        <dbReference type="ARBA" id="ARBA00022741"/>
    </source>
</evidence>
<dbReference type="Pfam" id="PF03266">
    <property type="entry name" value="NTPase_1"/>
    <property type="match status" value="1"/>
</dbReference>
<keyword evidence="5" id="KW-1185">Reference proteome</keyword>
<dbReference type="AlphaFoldDB" id="A0A916K2F5"/>
<accession>A0A916K2F5</accession>
<dbReference type="Proteomes" id="UP000693672">
    <property type="component" value="Unassembled WGS sequence"/>
</dbReference>
<keyword evidence="1" id="KW-0547">Nucleotide-binding</keyword>
<sequence>MKRVLLLTGKPSAGKSTAIRTLIDMIGADKCGGFYTEEIRGASDRLGFRCVTVAGESAELAHTDSASPLRVGRYGVMLEPFEQLAVRSVRQSMRQAQVTVIDEIGTMQLLSAPFRELVEQLIADPPHIVLGTIGLDVPVFGRIRNNPAVALYTLDESNRDALPALLAADLAERM</sequence>
<organism evidence="4 5">
    <name type="scientific">Paenibacillus solanacearum</name>
    <dbReference type="NCBI Taxonomy" id="2048548"/>
    <lineage>
        <taxon>Bacteria</taxon>
        <taxon>Bacillati</taxon>
        <taxon>Bacillota</taxon>
        <taxon>Bacilli</taxon>
        <taxon>Bacillales</taxon>
        <taxon>Paenibacillaceae</taxon>
        <taxon>Paenibacillus</taxon>
    </lineage>
</organism>
<dbReference type="RefSeq" id="WP_218093140.1">
    <property type="nucleotide sequence ID" value="NZ_CAJVAS010000014.1"/>
</dbReference>
<name>A0A916K2F5_9BACL</name>
<keyword evidence="3" id="KW-0067">ATP-binding</keyword>
<gene>
    <name evidence="4" type="ORF">PAESOLCIP111_03383</name>
</gene>
<evidence type="ECO:0000256" key="3">
    <source>
        <dbReference type="ARBA" id="ARBA00022840"/>
    </source>
</evidence>
<evidence type="ECO:0000256" key="2">
    <source>
        <dbReference type="ARBA" id="ARBA00022801"/>
    </source>
</evidence>
<dbReference type="PANTHER" id="PTHR43146:SF1">
    <property type="entry name" value="CANCER-RELATED NUCLEOSIDE-TRIPHOSPHATASE"/>
    <property type="match status" value="1"/>
</dbReference>
<evidence type="ECO:0000313" key="5">
    <source>
        <dbReference type="Proteomes" id="UP000693672"/>
    </source>
</evidence>
<dbReference type="InterPro" id="IPR004948">
    <property type="entry name" value="Nuc-triphosphatase_THEP1"/>
</dbReference>
<dbReference type="GO" id="GO:0005524">
    <property type="term" value="F:ATP binding"/>
    <property type="evidence" value="ECO:0007669"/>
    <property type="project" value="UniProtKB-KW"/>
</dbReference>
<evidence type="ECO:0000313" key="4">
    <source>
        <dbReference type="EMBL" id="CAG7632470.1"/>
    </source>
</evidence>